<keyword evidence="2" id="KW-1185">Reference proteome</keyword>
<sequence length="182" mass="19984">MKNKIIVFVTFLLIVTTIEVKANISSKFLAVPNVKQEQSLWCWSASGVSILGYKGKNINQSSFARTVKGSTANQSATDREVRSGLLNWGVSSSQSTSAISFTEVVNQVNNNRPIYAGLSWYSSGNRTGGHAVVIRGYVTESGTNYVSYMDPANGTRYSMAFNDFRGGTSKSRHWDGTLYNVR</sequence>
<dbReference type="KEGG" id="bcoh:BC6307_01290"/>
<dbReference type="Proteomes" id="UP000215224">
    <property type="component" value="Chromosome"/>
</dbReference>
<dbReference type="Pfam" id="PF12385">
    <property type="entry name" value="Peptidase_C70"/>
    <property type="match status" value="1"/>
</dbReference>
<name>A0A223KKM6_9BACI</name>
<dbReference type="Gene3D" id="3.90.70.10">
    <property type="entry name" value="Cysteine proteinases"/>
    <property type="match status" value="1"/>
</dbReference>
<reference evidence="1 2" key="1">
    <citation type="submission" date="2016-12" db="EMBL/GenBank/DDBJ databases">
        <title>The whole genome sequencing and assembly of Bacillus cohnii DSM 6307T strain.</title>
        <authorList>
            <person name="Lee Y.-J."/>
            <person name="Yi H."/>
            <person name="Bahn Y.-S."/>
            <person name="Kim J.F."/>
            <person name="Lee D.-W."/>
        </authorList>
    </citation>
    <scope>NUCLEOTIDE SEQUENCE [LARGE SCALE GENOMIC DNA]</scope>
    <source>
        <strain evidence="1 2">DSM 6307</strain>
    </source>
</reference>
<gene>
    <name evidence="1" type="ORF">BC6307_01290</name>
</gene>
<evidence type="ECO:0000313" key="2">
    <source>
        <dbReference type="Proteomes" id="UP000215224"/>
    </source>
</evidence>
<dbReference type="EMBL" id="CP018866">
    <property type="protein sequence ID" value="AST90012.1"/>
    <property type="molecule type" value="Genomic_DNA"/>
</dbReference>
<dbReference type="RefSeq" id="WP_066421277.1">
    <property type="nucleotide sequence ID" value="NZ_CP018866.1"/>
</dbReference>
<dbReference type="InterPro" id="IPR022118">
    <property type="entry name" value="Peptidase_C70_AvrRpt2"/>
</dbReference>
<protein>
    <recommendedName>
        <fullName evidence="3">Peptidase C39-like domain-containing protein</fullName>
    </recommendedName>
</protein>
<evidence type="ECO:0000313" key="1">
    <source>
        <dbReference type="EMBL" id="AST90012.1"/>
    </source>
</evidence>
<proteinExistence type="predicted"/>
<accession>A0A223KKM6</accession>
<evidence type="ECO:0008006" key="3">
    <source>
        <dbReference type="Google" id="ProtNLM"/>
    </source>
</evidence>
<organism evidence="1 2">
    <name type="scientific">Sutcliffiella cohnii</name>
    <dbReference type="NCBI Taxonomy" id="33932"/>
    <lineage>
        <taxon>Bacteria</taxon>
        <taxon>Bacillati</taxon>
        <taxon>Bacillota</taxon>
        <taxon>Bacilli</taxon>
        <taxon>Bacillales</taxon>
        <taxon>Bacillaceae</taxon>
        <taxon>Sutcliffiella</taxon>
    </lineage>
</organism>
<dbReference type="AlphaFoldDB" id="A0A223KKM6"/>
<dbReference type="STRING" id="1314751.GCA_001591425_04722"/>